<dbReference type="Proteomes" id="UP000001357">
    <property type="component" value="Unassembled WGS sequence"/>
</dbReference>
<evidence type="ECO:0000256" key="5">
    <source>
        <dbReference type="ARBA" id="ARBA00022840"/>
    </source>
</evidence>
<evidence type="ECO:0000256" key="8">
    <source>
        <dbReference type="SAM" id="Phobius"/>
    </source>
</evidence>
<dbReference type="AlphaFoldDB" id="A9V9D2"/>
<keyword evidence="3 8" id="KW-0812">Transmembrane</keyword>
<feature type="domain" description="ABC transmembrane type-1" evidence="10">
    <location>
        <begin position="1"/>
        <end position="151"/>
    </location>
</feature>
<dbReference type="PROSITE" id="PS00211">
    <property type="entry name" value="ABC_TRANSPORTER_1"/>
    <property type="match status" value="1"/>
</dbReference>
<evidence type="ECO:0000259" key="9">
    <source>
        <dbReference type="PROSITE" id="PS50893"/>
    </source>
</evidence>
<dbReference type="GO" id="GO:0042626">
    <property type="term" value="F:ATPase-coupled transmembrane transporter activity"/>
    <property type="evidence" value="ECO:0000318"/>
    <property type="project" value="GO_Central"/>
</dbReference>
<feature type="transmembrane region" description="Helical" evidence="8">
    <location>
        <begin position="96"/>
        <end position="115"/>
    </location>
</feature>
<keyword evidence="6 8" id="KW-1133">Transmembrane helix</keyword>
<accession>A9V9D2</accession>
<dbReference type="Gene3D" id="3.40.50.300">
    <property type="entry name" value="P-loop containing nucleotide triphosphate hydrolases"/>
    <property type="match status" value="1"/>
</dbReference>
<proteinExistence type="predicted"/>
<keyword evidence="5" id="KW-0067">ATP-binding</keyword>
<dbReference type="InterPro" id="IPR027417">
    <property type="entry name" value="P-loop_NTPase"/>
</dbReference>
<dbReference type="Pfam" id="PF00664">
    <property type="entry name" value="ABC_membrane"/>
    <property type="match status" value="1"/>
</dbReference>
<dbReference type="PANTHER" id="PTHR43394">
    <property type="entry name" value="ATP-DEPENDENT PERMEASE MDL1, MITOCHONDRIAL"/>
    <property type="match status" value="1"/>
</dbReference>
<dbReference type="eggNOG" id="KOG0058">
    <property type="taxonomic scope" value="Eukaryota"/>
</dbReference>
<keyword evidence="2" id="KW-0813">Transport</keyword>
<dbReference type="RefSeq" id="XP_001749388.1">
    <property type="nucleotide sequence ID" value="XM_001749336.1"/>
</dbReference>
<dbReference type="Gene3D" id="1.20.1560.10">
    <property type="entry name" value="ABC transporter type 1, transmembrane domain"/>
    <property type="match status" value="1"/>
</dbReference>
<dbReference type="InterPro" id="IPR017871">
    <property type="entry name" value="ABC_transporter-like_CS"/>
</dbReference>
<dbReference type="STRING" id="81824.A9V9D2"/>
<gene>
    <name evidence="11" type="ORF">MONBRDRAFT_34084</name>
</gene>
<dbReference type="Pfam" id="PF00005">
    <property type="entry name" value="ABC_tran"/>
    <property type="match status" value="1"/>
</dbReference>
<dbReference type="GeneID" id="5894617"/>
<evidence type="ECO:0000259" key="10">
    <source>
        <dbReference type="PROSITE" id="PS50929"/>
    </source>
</evidence>
<keyword evidence="7 8" id="KW-0472">Membrane</keyword>
<dbReference type="FunFam" id="3.40.50.300:FF:000836">
    <property type="entry name" value="ABC transporter B family member 25"/>
    <property type="match status" value="1"/>
</dbReference>
<dbReference type="GO" id="GO:0140359">
    <property type="term" value="F:ABC-type transporter activity"/>
    <property type="evidence" value="ECO:0007669"/>
    <property type="project" value="InterPro"/>
</dbReference>
<keyword evidence="4" id="KW-0547">Nucleotide-binding</keyword>
<evidence type="ECO:0000256" key="2">
    <source>
        <dbReference type="ARBA" id="ARBA00022448"/>
    </source>
</evidence>
<dbReference type="OMA" id="CLMANIS"/>
<sequence length="446" mass="48579">MAYLSPKLVMFSMAVLPPVVGGAIWLNRRMKRQQRLVQDALAEATSQAADTLGNIRLVRDFGQEHVEYDRYARAIDVTYHTALQVGRSNALLEGTVFWGVNMSLVAVLAVGSTMIASQEMTVGALTSFLLYSLYFGIHTNGMSNVYADLTRGLGASQRLFDLIDLPSDPTSSMPHDGARPRAVNILARDDEVDQQGIEAVLRHVTFAYPERPDEIVLEDYSLELPAGKSVGLCGSSGCGKSTVARLLTRLYDPSSGQVFFDGVDLRTLDPVEMRHNIGIVAQDALLFDRTVRENLMYGRPDATEAQLIEAAKQANAYEFICELPEGFDTEVGERGVTLSGGQRARLAIARALLRQPRLLILDEASAALDAVSEQQVHAALKAALTLNTGRMTTLLIAHRLATLKTADVIHVMDHGRIVESGSFQELEAGTGLFRQMLDAQSTASTA</sequence>
<dbReference type="InterPro" id="IPR011527">
    <property type="entry name" value="ABC1_TM_dom"/>
</dbReference>
<reference evidence="11 12" key="1">
    <citation type="journal article" date="2008" name="Nature">
        <title>The genome of the choanoflagellate Monosiga brevicollis and the origin of metazoans.</title>
        <authorList>
            <consortium name="JGI Sequencing"/>
            <person name="King N."/>
            <person name="Westbrook M.J."/>
            <person name="Young S.L."/>
            <person name="Kuo A."/>
            <person name="Abedin M."/>
            <person name="Chapman J."/>
            <person name="Fairclough S."/>
            <person name="Hellsten U."/>
            <person name="Isogai Y."/>
            <person name="Letunic I."/>
            <person name="Marr M."/>
            <person name="Pincus D."/>
            <person name="Putnam N."/>
            <person name="Rokas A."/>
            <person name="Wright K.J."/>
            <person name="Zuzow R."/>
            <person name="Dirks W."/>
            <person name="Good M."/>
            <person name="Goodstein D."/>
            <person name="Lemons D."/>
            <person name="Li W."/>
            <person name="Lyons J.B."/>
            <person name="Morris A."/>
            <person name="Nichols S."/>
            <person name="Richter D.J."/>
            <person name="Salamov A."/>
            <person name="Bork P."/>
            <person name="Lim W.A."/>
            <person name="Manning G."/>
            <person name="Miller W.T."/>
            <person name="McGinnis W."/>
            <person name="Shapiro H."/>
            <person name="Tjian R."/>
            <person name="Grigoriev I.V."/>
            <person name="Rokhsar D."/>
        </authorList>
    </citation>
    <scope>NUCLEOTIDE SEQUENCE [LARGE SCALE GENOMIC DNA]</scope>
    <source>
        <strain evidence="12">MX1 / ATCC 50154</strain>
    </source>
</reference>
<dbReference type="SMART" id="SM00382">
    <property type="entry name" value="AAA"/>
    <property type="match status" value="1"/>
</dbReference>
<feature type="transmembrane region" description="Helical" evidence="8">
    <location>
        <begin position="6"/>
        <end position="26"/>
    </location>
</feature>
<evidence type="ECO:0000256" key="4">
    <source>
        <dbReference type="ARBA" id="ARBA00022741"/>
    </source>
</evidence>
<dbReference type="GO" id="GO:0005737">
    <property type="term" value="C:cytoplasm"/>
    <property type="evidence" value="ECO:0007669"/>
    <property type="project" value="UniProtKB-ARBA"/>
</dbReference>
<dbReference type="InterPro" id="IPR003439">
    <property type="entry name" value="ABC_transporter-like_ATP-bd"/>
</dbReference>
<dbReference type="InterPro" id="IPR003593">
    <property type="entry name" value="AAA+_ATPase"/>
</dbReference>
<organism evidence="11 12">
    <name type="scientific">Monosiga brevicollis</name>
    <name type="common">Choanoflagellate</name>
    <dbReference type="NCBI Taxonomy" id="81824"/>
    <lineage>
        <taxon>Eukaryota</taxon>
        <taxon>Choanoflagellata</taxon>
        <taxon>Craspedida</taxon>
        <taxon>Salpingoecidae</taxon>
        <taxon>Monosiga</taxon>
    </lineage>
</organism>
<feature type="transmembrane region" description="Helical" evidence="8">
    <location>
        <begin position="121"/>
        <end position="137"/>
    </location>
</feature>
<dbReference type="GO" id="GO:0005524">
    <property type="term" value="F:ATP binding"/>
    <property type="evidence" value="ECO:0007669"/>
    <property type="project" value="UniProtKB-KW"/>
</dbReference>
<dbReference type="SUPFAM" id="SSF52540">
    <property type="entry name" value="P-loop containing nucleoside triphosphate hydrolases"/>
    <property type="match status" value="1"/>
</dbReference>
<dbReference type="GO" id="GO:0055085">
    <property type="term" value="P:transmembrane transport"/>
    <property type="evidence" value="ECO:0000318"/>
    <property type="project" value="GO_Central"/>
</dbReference>
<dbReference type="InterPro" id="IPR036640">
    <property type="entry name" value="ABC1_TM_sf"/>
</dbReference>
<evidence type="ECO:0000313" key="12">
    <source>
        <dbReference type="Proteomes" id="UP000001357"/>
    </source>
</evidence>
<evidence type="ECO:0000313" key="11">
    <source>
        <dbReference type="EMBL" id="EDQ85909.1"/>
    </source>
</evidence>
<comment type="subcellular location">
    <subcellularLocation>
        <location evidence="1">Membrane</location>
        <topology evidence="1">Multi-pass membrane protein</topology>
    </subcellularLocation>
</comment>
<keyword evidence="12" id="KW-1185">Reference proteome</keyword>
<evidence type="ECO:0000256" key="3">
    <source>
        <dbReference type="ARBA" id="ARBA00022692"/>
    </source>
</evidence>
<dbReference type="SUPFAM" id="SSF90123">
    <property type="entry name" value="ABC transporter transmembrane region"/>
    <property type="match status" value="1"/>
</dbReference>
<evidence type="ECO:0000256" key="1">
    <source>
        <dbReference type="ARBA" id="ARBA00004141"/>
    </source>
</evidence>
<evidence type="ECO:0000256" key="7">
    <source>
        <dbReference type="ARBA" id="ARBA00023136"/>
    </source>
</evidence>
<dbReference type="InterPro" id="IPR039421">
    <property type="entry name" value="Type_1_exporter"/>
</dbReference>
<evidence type="ECO:0000256" key="6">
    <source>
        <dbReference type="ARBA" id="ARBA00022989"/>
    </source>
</evidence>
<protein>
    <submittedName>
        <fullName evidence="11">Uncharacterized protein</fullName>
    </submittedName>
</protein>
<dbReference type="EMBL" id="CH991570">
    <property type="protein sequence ID" value="EDQ85909.1"/>
    <property type="molecule type" value="Genomic_DNA"/>
</dbReference>
<dbReference type="GO" id="GO:0016020">
    <property type="term" value="C:membrane"/>
    <property type="evidence" value="ECO:0000318"/>
    <property type="project" value="GO_Central"/>
</dbReference>
<feature type="domain" description="ABC transporter" evidence="9">
    <location>
        <begin position="201"/>
        <end position="439"/>
    </location>
</feature>
<dbReference type="InParanoid" id="A9V9D2"/>
<name>A9V9D2_MONBE</name>
<dbReference type="KEGG" id="mbr:MONBRDRAFT_34084"/>
<dbReference type="PROSITE" id="PS50929">
    <property type="entry name" value="ABC_TM1F"/>
    <property type="match status" value="1"/>
</dbReference>
<dbReference type="GO" id="GO:0016887">
    <property type="term" value="F:ATP hydrolysis activity"/>
    <property type="evidence" value="ECO:0007669"/>
    <property type="project" value="InterPro"/>
</dbReference>
<dbReference type="PANTHER" id="PTHR43394:SF1">
    <property type="entry name" value="ATP-BINDING CASSETTE SUB-FAMILY B MEMBER 10, MITOCHONDRIAL"/>
    <property type="match status" value="1"/>
</dbReference>
<dbReference type="PROSITE" id="PS50893">
    <property type="entry name" value="ABC_TRANSPORTER_2"/>
    <property type="match status" value="1"/>
</dbReference>